<keyword evidence="4 10" id="KW-0547">Nucleotide-binding</keyword>
<dbReference type="GO" id="GO:0036222">
    <property type="term" value="F:XTP diphosphatase activity"/>
    <property type="evidence" value="ECO:0007669"/>
    <property type="project" value="UniProtKB-UniRule"/>
</dbReference>
<organism evidence="12 13">
    <name type="scientific">Weissella oryzae (strain DSM 25784 / JCM 18191 / LMG 30913 / SG25)</name>
    <dbReference type="NCBI Taxonomy" id="1329250"/>
    <lineage>
        <taxon>Bacteria</taxon>
        <taxon>Bacillati</taxon>
        <taxon>Bacillota</taxon>
        <taxon>Bacilli</taxon>
        <taxon>Lactobacillales</taxon>
        <taxon>Lactobacillaceae</taxon>
        <taxon>Weissella</taxon>
    </lineage>
</organism>
<keyword evidence="6 10" id="KW-0460">Magnesium</keyword>
<evidence type="ECO:0000256" key="6">
    <source>
        <dbReference type="ARBA" id="ARBA00022842"/>
    </source>
</evidence>
<dbReference type="NCBIfam" id="NF011397">
    <property type="entry name" value="PRK14822.1"/>
    <property type="match status" value="1"/>
</dbReference>
<keyword evidence="7 10" id="KW-0546">Nucleotide metabolism</keyword>
<dbReference type="GO" id="GO:0046872">
    <property type="term" value="F:metal ion binding"/>
    <property type="evidence" value="ECO:0007669"/>
    <property type="project" value="UniProtKB-KW"/>
</dbReference>
<comment type="cofactor">
    <cofactor evidence="10">
        <name>Mg(2+)</name>
        <dbReference type="ChEBI" id="CHEBI:18420"/>
    </cofactor>
    <text evidence="10">Binds 1 Mg(2+) ion per subunit.</text>
</comment>
<dbReference type="RefSeq" id="WP_027699264.1">
    <property type="nucleotide sequence ID" value="NZ_DF820491.1"/>
</dbReference>
<comment type="similarity">
    <text evidence="1 10 11">Belongs to the HAM1 NTPase family.</text>
</comment>
<protein>
    <recommendedName>
        <fullName evidence="10">dITP/XTP pyrophosphatase</fullName>
        <ecNumber evidence="10">3.6.1.66</ecNumber>
    </recommendedName>
    <alternativeName>
        <fullName evidence="10">Non-canonical purine NTP pyrophosphatase</fullName>
    </alternativeName>
    <alternativeName>
        <fullName evidence="10">Non-standard purine NTP pyrophosphatase</fullName>
    </alternativeName>
    <alternativeName>
        <fullName evidence="10">Nucleoside-triphosphate diphosphatase</fullName>
    </alternativeName>
    <alternativeName>
        <fullName evidence="10">Nucleoside-triphosphate pyrophosphatase</fullName>
        <shortName evidence="10">NTPase</shortName>
    </alternativeName>
</protein>
<evidence type="ECO:0000256" key="10">
    <source>
        <dbReference type="HAMAP-Rule" id="MF_01405"/>
    </source>
</evidence>
<dbReference type="InterPro" id="IPR002637">
    <property type="entry name" value="RdgB/HAM1"/>
</dbReference>
<reference evidence="13" key="1">
    <citation type="journal article" date="2014" name="Genome Announc.">
        <title>Draft genome sequence of Weissella oryzae SG25T, isolated from fermented rice grains.</title>
        <authorList>
            <person name="Tanizawa Y."/>
            <person name="Fujisawa T."/>
            <person name="Mochizuki T."/>
            <person name="Kaminuma E."/>
            <person name="Suzuki Y."/>
            <person name="Nakamura Y."/>
            <person name="Tohno M."/>
        </authorList>
    </citation>
    <scope>NUCLEOTIDE SEQUENCE [LARGE SCALE GENOMIC DNA]</scope>
    <source>
        <strain evidence="13">DSM 25784 / JCM 18191 / LMG 30913 / SG25</strain>
    </source>
</reference>
<evidence type="ECO:0000256" key="9">
    <source>
        <dbReference type="ARBA" id="ARBA00052017"/>
    </source>
</evidence>
<dbReference type="HAMAP" id="MF_01405">
    <property type="entry name" value="Non_canon_purine_NTPase"/>
    <property type="match status" value="1"/>
</dbReference>
<feature type="binding site" evidence="10">
    <location>
        <position position="71"/>
    </location>
    <ligand>
        <name>substrate</name>
    </ligand>
</feature>
<dbReference type="GO" id="GO:0000166">
    <property type="term" value="F:nucleotide binding"/>
    <property type="evidence" value="ECO:0007669"/>
    <property type="project" value="UniProtKB-KW"/>
</dbReference>
<comment type="catalytic activity">
    <reaction evidence="10">
        <text>ITP + H2O = IMP + diphosphate + H(+)</text>
        <dbReference type="Rhea" id="RHEA:29399"/>
        <dbReference type="ChEBI" id="CHEBI:15377"/>
        <dbReference type="ChEBI" id="CHEBI:15378"/>
        <dbReference type="ChEBI" id="CHEBI:33019"/>
        <dbReference type="ChEBI" id="CHEBI:58053"/>
        <dbReference type="ChEBI" id="CHEBI:61402"/>
        <dbReference type="EC" id="3.6.1.66"/>
    </reaction>
</comment>
<dbReference type="AlphaFoldDB" id="A0A069CTZ5"/>
<dbReference type="STRING" id="1329250.WOSG25_080930"/>
<dbReference type="CDD" id="cd00515">
    <property type="entry name" value="HAM1"/>
    <property type="match status" value="1"/>
</dbReference>
<evidence type="ECO:0000256" key="8">
    <source>
        <dbReference type="ARBA" id="ARBA00051875"/>
    </source>
</evidence>
<dbReference type="EC" id="3.6.1.66" evidence="10"/>
<feature type="binding site" evidence="10">
    <location>
        <begin position="180"/>
        <end position="181"/>
    </location>
    <ligand>
        <name>substrate</name>
    </ligand>
</feature>
<comment type="caution">
    <text evidence="10">Lacks conserved residue(s) required for the propagation of feature annotation.</text>
</comment>
<evidence type="ECO:0000256" key="5">
    <source>
        <dbReference type="ARBA" id="ARBA00022801"/>
    </source>
</evidence>
<dbReference type="PANTHER" id="PTHR11067">
    <property type="entry name" value="INOSINE TRIPHOSPHATE PYROPHOSPHATASE/HAM1 PROTEIN"/>
    <property type="match status" value="1"/>
</dbReference>
<accession>A0A069CTZ5</accession>
<dbReference type="InterPro" id="IPR020922">
    <property type="entry name" value="dITP/XTP_pyrophosphatase"/>
</dbReference>
<evidence type="ECO:0000256" key="11">
    <source>
        <dbReference type="RuleBase" id="RU003781"/>
    </source>
</evidence>
<dbReference type="FunFam" id="3.90.950.10:FF:000001">
    <property type="entry name" value="dITP/XTP pyrophosphatase"/>
    <property type="match status" value="1"/>
</dbReference>
<dbReference type="GO" id="GO:0009117">
    <property type="term" value="P:nucleotide metabolic process"/>
    <property type="evidence" value="ECO:0007669"/>
    <property type="project" value="UniProtKB-KW"/>
</dbReference>
<keyword evidence="5 10" id="KW-0378">Hydrolase</keyword>
<dbReference type="Proteomes" id="UP000030643">
    <property type="component" value="Unassembled WGS sequence"/>
</dbReference>
<evidence type="ECO:0000256" key="2">
    <source>
        <dbReference type="ARBA" id="ARBA00011738"/>
    </source>
</evidence>
<feature type="binding site" evidence="10">
    <location>
        <position position="70"/>
    </location>
    <ligand>
        <name>Mg(2+)</name>
        <dbReference type="ChEBI" id="CHEBI:18420"/>
    </ligand>
</feature>
<feature type="active site" description="Proton acceptor" evidence="10">
    <location>
        <position position="70"/>
    </location>
</feature>
<dbReference type="GO" id="GO:0009146">
    <property type="term" value="P:purine nucleoside triphosphate catabolic process"/>
    <property type="evidence" value="ECO:0007669"/>
    <property type="project" value="UniProtKB-UniRule"/>
</dbReference>
<dbReference type="GO" id="GO:0035870">
    <property type="term" value="F:dITP diphosphatase activity"/>
    <property type="evidence" value="ECO:0007669"/>
    <property type="project" value="UniProtKB-UniRule"/>
</dbReference>
<feature type="binding site" evidence="10">
    <location>
        <position position="175"/>
    </location>
    <ligand>
        <name>substrate</name>
    </ligand>
</feature>
<dbReference type="SUPFAM" id="SSF52972">
    <property type="entry name" value="ITPase-like"/>
    <property type="match status" value="1"/>
</dbReference>
<evidence type="ECO:0000256" key="4">
    <source>
        <dbReference type="ARBA" id="ARBA00022741"/>
    </source>
</evidence>
<dbReference type="OrthoDB" id="9807456at2"/>
<comment type="catalytic activity">
    <reaction evidence="9 10">
        <text>XTP + H2O = XMP + diphosphate + H(+)</text>
        <dbReference type="Rhea" id="RHEA:28610"/>
        <dbReference type="ChEBI" id="CHEBI:15377"/>
        <dbReference type="ChEBI" id="CHEBI:15378"/>
        <dbReference type="ChEBI" id="CHEBI:33019"/>
        <dbReference type="ChEBI" id="CHEBI:57464"/>
        <dbReference type="ChEBI" id="CHEBI:61314"/>
        <dbReference type="EC" id="3.6.1.66"/>
    </reaction>
</comment>
<feature type="binding site" evidence="10">
    <location>
        <begin position="8"/>
        <end position="13"/>
    </location>
    <ligand>
        <name>substrate</name>
    </ligand>
</feature>
<dbReference type="InterPro" id="IPR029001">
    <property type="entry name" value="ITPase-like_fam"/>
</dbReference>
<comment type="function">
    <text evidence="10">Pyrophosphatase that catalyzes the hydrolysis of nucleoside triphosphates to their monophosphate derivatives, with a high preference for the non-canonical purine nucleotides XTP (xanthosine triphosphate), dITP (deoxyinosine triphosphate) and ITP. Seems to function as a house-cleaning enzyme that removes non-canonical purine nucleotides from the nucleotide pool, thus preventing their incorporation into DNA/RNA and avoiding chromosomal lesions.</text>
</comment>
<feature type="binding site" evidence="10">
    <location>
        <begin position="152"/>
        <end position="155"/>
    </location>
    <ligand>
        <name>substrate</name>
    </ligand>
</feature>
<sequence length="198" mass="21942">MTELIFASKNEGKVREFREFLEPLGITVKSLNELSNVPNIVEDGHTFTENALKKATTIAQAFNQPVVAEDAGLVVDALDGAPGIYSARYAGDHDDAANNAKLMQALDGVPFQKRTAKFYAVIVALKPNGEKLVVEGSVAGRILTEPRGHDGFGYDPYFFYEPRQQSFAEMTATEKNAISHRGQALQKFVQEFKQWWEA</sequence>
<dbReference type="GO" id="GO:0036220">
    <property type="term" value="F:ITP diphosphatase activity"/>
    <property type="evidence" value="ECO:0007669"/>
    <property type="project" value="UniProtKB-UniRule"/>
</dbReference>
<evidence type="ECO:0000256" key="7">
    <source>
        <dbReference type="ARBA" id="ARBA00023080"/>
    </source>
</evidence>
<evidence type="ECO:0000313" key="13">
    <source>
        <dbReference type="Proteomes" id="UP000030643"/>
    </source>
</evidence>
<keyword evidence="3 10" id="KW-0479">Metal-binding</keyword>
<dbReference type="eggNOG" id="COG0127">
    <property type="taxonomic scope" value="Bacteria"/>
</dbReference>
<evidence type="ECO:0000256" key="3">
    <source>
        <dbReference type="ARBA" id="ARBA00022723"/>
    </source>
</evidence>
<dbReference type="NCBIfam" id="TIGR00042">
    <property type="entry name" value="RdgB/HAM1 family non-canonical purine NTP pyrophosphatase"/>
    <property type="match status" value="1"/>
</dbReference>
<gene>
    <name evidence="12" type="ORF">WOSG25_080930</name>
</gene>
<proteinExistence type="inferred from homology"/>
<dbReference type="EMBL" id="DF820491">
    <property type="protein sequence ID" value="GAK31260.1"/>
    <property type="molecule type" value="Genomic_DNA"/>
</dbReference>
<keyword evidence="13" id="KW-1185">Reference proteome</keyword>
<evidence type="ECO:0000313" key="12">
    <source>
        <dbReference type="EMBL" id="GAK31260.1"/>
    </source>
</evidence>
<dbReference type="GO" id="GO:0017111">
    <property type="term" value="F:ribonucleoside triphosphate phosphatase activity"/>
    <property type="evidence" value="ECO:0007669"/>
    <property type="project" value="InterPro"/>
</dbReference>
<dbReference type="Gene3D" id="3.90.950.10">
    <property type="match status" value="1"/>
</dbReference>
<evidence type="ECO:0000256" key="1">
    <source>
        <dbReference type="ARBA" id="ARBA00008023"/>
    </source>
</evidence>
<dbReference type="Pfam" id="PF01725">
    <property type="entry name" value="Ham1p_like"/>
    <property type="match status" value="1"/>
</dbReference>
<comment type="subunit">
    <text evidence="2 10">Homodimer.</text>
</comment>
<name>A0A069CTZ5_WEIOS</name>
<dbReference type="GO" id="GO:0005829">
    <property type="term" value="C:cytosol"/>
    <property type="evidence" value="ECO:0007669"/>
    <property type="project" value="TreeGrafter"/>
</dbReference>
<dbReference type="PANTHER" id="PTHR11067:SF9">
    <property type="entry name" value="INOSINE TRIPHOSPHATE PYROPHOSPHATASE"/>
    <property type="match status" value="1"/>
</dbReference>
<comment type="catalytic activity">
    <reaction evidence="8 10">
        <text>dITP + H2O = dIMP + diphosphate + H(+)</text>
        <dbReference type="Rhea" id="RHEA:28342"/>
        <dbReference type="ChEBI" id="CHEBI:15377"/>
        <dbReference type="ChEBI" id="CHEBI:15378"/>
        <dbReference type="ChEBI" id="CHEBI:33019"/>
        <dbReference type="ChEBI" id="CHEBI:61194"/>
        <dbReference type="ChEBI" id="CHEBI:61382"/>
        <dbReference type="EC" id="3.6.1.66"/>
    </reaction>
</comment>